<dbReference type="PANTHER" id="PTHR19367">
    <property type="entry name" value="T-CELL RECEPTOR ALPHA CHAIN V REGION"/>
    <property type="match status" value="1"/>
</dbReference>
<dbReference type="PROSITE" id="PS50835">
    <property type="entry name" value="IG_LIKE"/>
    <property type="match status" value="1"/>
</dbReference>
<feature type="domain" description="Ig-like" evidence="7">
    <location>
        <begin position="27"/>
        <end position="129"/>
    </location>
</feature>
<dbReference type="Ensembl" id="ENSTMTT00000019839.1">
    <property type="protein sequence ID" value="ENSTMTP00000019160.1"/>
    <property type="gene ID" value="ENSTMTG00000014062.1"/>
</dbReference>
<evidence type="ECO:0000259" key="7">
    <source>
        <dbReference type="PROSITE" id="PS50835"/>
    </source>
</evidence>
<dbReference type="SMART" id="SM00409">
    <property type="entry name" value="IG"/>
    <property type="match status" value="1"/>
</dbReference>
<keyword evidence="5" id="KW-0391">Immunity</keyword>
<protein>
    <recommendedName>
        <fullName evidence="7">Ig-like domain-containing protein</fullName>
    </recommendedName>
</protein>
<dbReference type="InterPro" id="IPR003599">
    <property type="entry name" value="Ig_sub"/>
</dbReference>
<dbReference type="Proteomes" id="UP000472274">
    <property type="component" value="Unplaced"/>
</dbReference>
<keyword evidence="4" id="KW-0393">Immunoglobulin domain</keyword>
<evidence type="ECO:0000256" key="2">
    <source>
        <dbReference type="ARBA" id="ARBA00023130"/>
    </source>
</evidence>
<dbReference type="Pfam" id="PF07686">
    <property type="entry name" value="V-set"/>
    <property type="match status" value="1"/>
</dbReference>
<dbReference type="InterPro" id="IPR051287">
    <property type="entry name" value="TCR_variable_region"/>
</dbReference>
<dbReference type="PANTHER" id="PTHR19367:SF39">
    <property type="entry name" value="IG-LIKE DOMAIN-CONTAINING PROTEIN"/>
    <property type="match status" value="1"/>
</dbReference>
<reference evidence="8" key="1">
    <citation type="submission" date="2025-05" db="UniProtKB">
        <authorList>
            <consortium name="Ensembl"/>
        </authorList>
    </citation>
    <scope>IDENTIFICATION</scope>
</reference>
<dbReference type="GO" id="GO:0002250">
    <property type="term" value="P:adaptive immune response"/>
    <property type="evidence" value="ECO:0007669"/>
    <property type="project" value="UniProtKB-KW"/>
</dbReference>
<feature type="signal peptide" evidence="6">
    <location>
        <begin position="1"/>
        <end position="20"/>
    </location>
</feature>
<dbReference type="Ensembl" id="ENSTMTT00000019833.1">
    <property type="protein sequence ID" value="ENSTMTP00000019154.1"/>
    <property type="gene ID" value="ENSTMTG00000014057.1"/>
</dbReference>
<name>A0A674JCY9_9SAUR</name>
<keyword evidence="2" id="KW-1064">Adaptive immunity</keyword>
<keyword evidence="3" id="KW-0675">Receptor</keyword>
<keyword evidence="1 6" id="KW-0732">Signal</keyword>
<accession>A0A674JCY9</accession>
<dbReference type="SUPFAM" id="SSF48726">
    <property type="entry name" value="Immunoglobulin"/>
    <property type="match status" value="1"/>
</dbReference>
<dbReference type="GeneTree" id="ENSGT00730000111639"/>
<sequence>MLRYHLQLLFILVFCKICFTGKCFLCHTISQTPSVLTVTMGNKTTLCCNYDTPQMDPGLYWYRLVSNKALQLILYRDNSRSFDAHFVKERFSVRRDHARKAFHLLISAVLSEDSATYYCAMRPQCFHVSVGLYSNCTLRIRVNICQER</sequence>
<dbReference type="InterPro" id="IPR013783">
    <property type="entry name" value="Ig-like_fold"/>
</dbReference>
<proteinExistence type="predicted"/>
<feature type="chain" id="PRO_5044628224" description="Ig-like domain-containing protein" evidence="6">
    <location>
        <begin position="21"/>
        <end position="148"/>
    </location>
</feature>
<evidence type="ECO:0000256" key="4">
    <source>
        <dbReference type="ARBA" id="ARBA00023319"/>
    </source>
</evidence>
<evidence type="ECO:0000313" key="8">
    <source>
        <dbReference type="Ensembl" id="ENSTMTP00000019160.1"/>
    </source>
</evidence>
<dbReference type="InterPro" id="IPR007110">
    <property type="entry name" value="Ig-like_dom"/>
</dbReference>
<evidence type="ECO:0000313" key="9">
    <source>
        <dbReference type="Proteomes" id="UP000472274"/>
    </source>
</evidence>
<dbReference type="AlphaFoldDB" id="A0A674JCY9"/>
<evidence type="ECO:0000256" key="3">
    <source>
        <dbReference type="ARBA" id="ARBA00023170"/>
    </source>
</evidence>
<keyword evidence="9" id="KW-1185">Reference proteome</keyword>
<dbReference type="InterPro" id="IPR036179">
    <property type="entry name" value="Ig-like_dom_sf"/>
</dbReference>
<evidence type="ECO:0000256" key="5">
    <source>
        <dbReference type="ARBA" id="ARBA00043266"/>
    </source>
</evidence>
<dbReference type="Gene3D" id="2.60.40.10">
    <property type="entry name" value="Immunoglobulins"/>
    <property type="match status" value="1"/>
</dbReference>
<dbReference type="CDD" id="cd00099">
    <property type="entry name" value="IgV"/>
    <property type="match status" value="1"/>
</dbReference>
<dbReference type="SMART" id="SM00406">
    <property type="entry name" value="IGv"/>
    <property type="match status" value="1"/>
</dbReference>
<evidence type="ECO:0000256" key="6">
    <source>
        <dbReference type="SAM" id="SignalP"/>
    </source>
</evidence>
<dbReference type="InterPro" id="IPR013106">
    <property type="entry name" value="Ig_V-set"/>
</dbReference>
<keyword evidence="5" id="KW-1279">T cell receptor</keyword>
<organism evidence="8 9">
    <name type="scientific">Terrapene triunguis</name>
    <name type="common">Three-toed box turtle</name>
    <dbReference type="NCBI Taxonomy" id="2587831"/>
    <lineage>
        <taxon>Eukaryota</taxon>
        <taxon>Metazoa</taxon>
        <taxon>Chordata</taxon>
        <taxon>Craniata</taxon>
        <taxon>Vertebrata</taxon>
        <taxon>Euteleostomi</taxon>
        <taxon>Archelosauria</taxon>
        <taxon>Testudinata</taxon>
        <taxon>Testudines</taxon>
        <taxon>Cryptodira</taxon>
        <taxon>Durocryptodira</taxon>
        <taxon>Testudinoidea</taxon>
        <taxon>Emydidae</taxon>
        <taxon>Terrapene</taxon>
    </lineage>
</organism>
<dbReference type="GO" id="GO:0042101">
    <property type="term" value="C:T cell receptor complex"/>
    <property type="evidence" value="ECO:0007669"/>
    <property type="project" value="UniProtKB-KW"/>
</dbReference>
<evidence type="ECO:0000256" key="1">
    <source>
        <dbReference type="ARBA" id="ARBA00022729"/>
    </source>
</evidence>